<proteinExistence type="predicted"/>
<dbReference type="PROSITE" id="PS51485">
    <property type="entry name" value="PHYTOCYANIN"/>
    <property type="match status" value="1"/>
</dbReference>
<dbReference type="InterPro" id="IPR003245">
    <property type="entry name" value="Phytocyanin_dom"/>
</dbReference>
<feature type="region of interest" description="Disordered" evidence="1">
    <location>
        <begin position="107"/>
        <end position="129"/>
    </location>
</feature>
<comment type="caution">
    <text evidence="4">The sequence shown here is derived from an EMBL/GenBank/DDBJ whole genome shotgun (WGS) entry which is preliminary data.</text>
</comment>
<feature type="signal peptide" evidence="2">
    <location>
        <begin position="1"/>
        <end position="28"/>
    </location>
</feature>
<evidence type="ECO:0000313" key="4">
    <source>
        <dbReference type="EMBL" id="KAK6134861.1"/>
    </source>
</evidence>
<dbReference type="Gene3D" id="2.60.40.420">
    <property type="entry name" value="Cupredoxins - blue copper proteins"/>
    <property type="match status" value="1"/>
</dbReference>
<dbReference type="InterPro" id="IPR008972">
    <property type="entry name" value="Cupredoxin"/>
</dbReference>
<dbReference type="Proteomes" id="UP001318860">
    <property type="component" value="Unassembled WGS sequence"/>
</dbReference>
<organism evidence="4 5">
    <name type="scientific">Rehmannia glutinosa</name>
    <name type="common">Chinese foxglove</name>
    <dbReference type="NCBI Taxonomy" id="99300"/>
    <lineage>
        <taxon>Eukaryota</taxon>
        <taxon>Viridiplantae</taxon>
        <taxon>Streptophyta</taxon>
        <taxon>Embryophyta</taxon>
        <taxon>Tracheophyta</taxon>
        <taxon>Spermatophyta</taxon>
        <taxon>Magnoliopsida</taxon>
        <taxon>eudicotyledons</taxon>
        <taxon>Gunneridae</taxon>
        <taxon>Pentapetalae</taxon>
        <taxon>asterids</taxon>
        <taxon>lamiids</taxon>
        <taxon>Lamiales</taxon>
        <taxon>Orobanchaceae</taxon>
        <taxon>Rehmannieae</taxon>
        <taxon>Rehmannia</taxon>
    </lineage>
</organism>
<dbReference type="InterPro" id="IPR039391">
    <property type="entry name" value="Phytocyanin-like"/>
</dbReference>
<dbReference type="EMBL" id="JABTTQ020001130">
    <property type="protein sequence ID" value="KAK6134861.1"/>
    <property type="molecule type" value="Genomic_DNA"/>
</dbReference>
<dbReference type="Pfam" id="PF02298">
    <property type="entry name" value="Cu_bind_like"/>
    <property type="match status" value="1"/>
</dbReference>
<dbReference type="PANTHER" id="PTHR33021:SF492">
    <property type="entry name" value="UCLACYANIN 1"/>
    <property type="match status" value="1"/>
</dbReference>
<feature type="domain" description="Phytocyanin" evidence="3">
    <location>
        <begin position="1"/>
        <end position="105"/>
    </location>
</feature>
<protein>
    <recommendedName>
        <fullName evidence="3">Phytocyanin domain-containing protein</fullName>
    </recommendedName>
</protein>
<evidence type="ECO:0000259" key="3">
    <source>
        <dbReference type="PROSITE" id="PS51485"/>
    </source>
</evidence>
<evidence type="ECO:0000313" key="5">
    <source>
        <dbReference type="Proteomes" id="UP001318860"/>
    </source>
</evidence>
<gene>
    <name evidence="4" type="ORF">DH2020_031402</name>
</gene>
<dbReference type="PANTHER" id="PTHR33021">
    <property type="entry name" value="BLUE COPPER PROTEIN"/>
    <property type="match status" value="1"/>
</dbReference>
<feature type="chain" id="PRO_5046538979" description="Phytocyanin domain-containing protein" evidence="2">
    <location>
        <begin position="29"/>
        <end position="129"/>
    </location>
</feature>
<evidence type="ECO:0000256" key="1">
    <source>
        <dbReference type="SAM" id="MobiDB-lite"/>
    </source>
</evidence>
<feature type="compositionally biased region" description="Pro residues" evidence="1">
    <location>
        <begin position="110"/>
        <end position="123"/>
    </location>
</feature>
<evidence type="ECO:0000256" key="2">
    <source>
        <dbReference type="SAM" id="SignalP"/>
    </source>
</evidence>
<reference evidence="4 5" key="1">
    <citation type="journal article" date="2021" name="Comput. Struct. Biotechnol. J.">
        <title>De novo genome assembly of the potent medicinal plant Rehmannia glutinosa using nanopore technology.</title>
        <authorList>
            <person name="Ma L."/>
            <person name="Dong C."/>
            <person name="Song C."/>
            <person name="Wang X."/>
            <person name="Zheng X."/>
            <person name="Niu Y."/>
            <person name="Chen S."/>
            <person name="Feng W."/>
        </authorList>
    </citation>
    <scope>NUCLEOTIDE SEQUENCE [LARGE SCALE GENOMIC DNA]</scope>
    <source>
        <strain evidence="4">DH-2019</strain>
    </source>
</reference>
<keyword evidence="2" id="KW-0732">Signal</keyword>
<keyword evidence="5" id="KW-1185">Reference proteome</keyword>
<dbReference type="SUPFAM" id="SSF49503">
    <property type="entry name" value="Cupredoxins"/>
    <property type="match status" value="1"/>
</dbReference>
<accession>A0ABR0VL19</accession>
<sequence>MIKAIEMAMLKLMFVATIAIMSINLAMGANYTVGAPNVFQYSTLDRHDVTEVSKADFDSCIATNPLQPPNSDGFTVIPLSSAGTRYFICGRHCRRGMKLQIDTLAAAASTPPPGTPSTPPPPVENILNL</sequence>
<name>A0ABR0VL19_REHGL</name>